<dbReference type="SUPFAM" id="SSF48264">
    <property type="entry name" value="Cytochrome P450"/>
    <property type="match status" value="1"/>
</dbReference>
<dbReference type="OrthoDB" id="740118at2759"/>
<dbReference type="AlphaFoldDB" id="A0A835C408"/>
<dbReference type="EMBL" id="JACEFO010001695">
    <property type="protein sequence ID" value="KAF8720473.1"/>
    <property type="molecule type" value="Genomic_DNA"/>
</dbReference>
<protein>
    <recommendedName>
        <fullName evidence="11">Cytochrome P450</fullName>
    </recommendedName>
</protein>
<dbReference type="InterPro" id="IPR001128">
    <property type="entry name" value="Cyt_P450"/>
</dbReference>
<evidence type="ECO:0008006" key="11">
    <source>
        <dbReference type="Google" id="ProtNLM"/>
    </source>
</evidence>
<dbReference type="FunFam" id="1.10.630.10:FF:000016">
    <property type="entry name" value="Cytochrome P450 78A5"/>
    <property type="match status" value="1"/>
</dbReference>
<reference evidence="9" key="1">
    <citation type="submission" date="2020-07" db="EMBL/GenBank/DDBJ databases">
        <title>Genome sequence and genetic diversity analysis of an under-domesticated orphan crop, white fonio (Digitaria exilis).</title>
        <authorList>
            <person name="Bennetzen J.L."/>
            <person name="Chen S."/>
            <person name="Ma X."/>
            <person name="Wang X."/>
            <person name="Yssel A.E.J."/>
            <person name="Chaluvadi S.R."/>
            <person name="Johnson M."/>
            <person name="Gangashetty P."/>
            <person name="Hamidou F."/>
            <person name="Sanogo M.D."/>
            <person name="Zwaenepoel A."/>
            <person name="Wallace J."/>
            <person name="Van De Peer Y."/>
            <person name="Van Deynze A."/>
        </authorList>
    </citation>
    <scope>NUCLEOTIDE SEQUENCE</scope>
    <source>
        <tissue evidence="9">Leaves</tissue>
    </source>
</reference>
<keyword evidence="6 8" id="KW-0408">Iron</keyword>
<dbReference type="PRINTS" id="PR00385">
    <property type="entry name" value="P450"/>
</dbReference>
<dbReference type="GO" id="GO:0020037">
    <property type="term" value="F:heme binding"/>
    <property type="evidence" value="ECO:0007669"/>
    <property type="project" value="InterPro"/>
</dbReference>
<dbReference type="Proteomes" id="UP000636709">
    <property type="component" value="Unassembled WGS sequence"/>
</dbReference>
<accession>A0A835C408</accession>
<organism evidence="9 10">
    <name type="scientific">Digitaria exilis</name>
    <dbReference type="NCBI Taxonomy" id="1010633"/>
    <lineage>
        <taxon>Eukaryota</taxon>
        <taxon>Viridiplantae</taxon>
        <taxon>Streptophyta</taxon>
        <taxon>Embryophyta</taxon>
        <taxon>Tracheophyta</taxon>
        <taxon>Spermatophyta</taxon>
        <taxon>Magnoliopsida</taxon>
        <taxon>Liliopsida</taxon>
        <taxon>Poales</taxon>
        <taxon>Poaceae</taxon>
        <taxon>PACMAD clade</taxon>
        <taxon>Panicoideae</taxon>
        <taxon>Panicodae</taxon>
        <taxon>Paniceae</taxon>
        <taxon>Anthephorinae</taxon>
        <taxon>Digitaria</taxon>
    </lineage>
</organism>
<evidence type="ECO:0000256" key="5">
    <source>
        <dbReference type="ARBA" id="ARBA00023002"/>
    </source>
</evidence>
<sequence length="744" mass="80316">MEQLAGGEHIVACRRRREEQLAGLWAYGSSMVGPDSAAVLWRPRDSSHTDASVFQTVGVQVSHRGITLVQLMDLSTVDRLRSRRVNWTSTEQPGWNHPRNTTLRIDPAPRVSDESLYELTCKRKTSRVNCEPAPRPRPKSLSSVNTAIPVAQVPHPFTPRSIVSPPSTSFSSSINELKSSTTTTTTSPMAMATAAASSCTDATWWAYALPALLGADTLCTHPALLAFALLLATASAALLAWAASPGGPAWAHGRGRLGATPLVGPRGLPVFGSIFTLSRGLPHRALDAMSRATAGGGGAHRARELMAFSVGSTPAVVSSSPSTAREVLAHPCFADRPVKRSARELMFARAIGFAPSGEYWRLLRRVASTHLFSPRRVAAHEHGRQADAGDMLAAIAAEHLRPHLQNAALNNIMGSVFGRRYDVVSSVSGEAEQLKSMVREGFELLGAFNWSDHLPWLAYFYDPSNLVPRVQAFVRGVIDEHRRRRSQSSDAPDDNADFVDVLLSLDGDEKLADDDMVAVLWVAFLLHTSFFSGQQFREMIFRGTDTTALVTEWCMAELVRHPAVQARLRAEVDATVGADGCPTDADVARMPYLQAVVKETLRAHPPGPLLSWARLATADVALSNGMVVPAGTTAMVNMWAITHDAGVWADPDAFKPERFIPSEGGADVDVRGGNLRLAPFGAGRRVCPGKNLGLVTVGLWVARLVHAFEWALPEGAPPVCLDEVLKLSLEMKTPLAAAAVPRRA</sequence>
<comment type="caution">
    <text evidence="9">The sequence shown here is derived from an EMBL/GenBank/DDBJ whole genome shotgun (WGS) entry which is preliminary data.</text>
</comment>
<dbReference type="InterPro" id="IPR051996">
    <property type="entry name" value="Cytochrome_P450_78A"/>
</dbReference>
<feature type="binding site" description="axial binding residue" evidence="8">
    <location>
        <position position="687"/>
    </location>
    <ligand>
        <name>heme</name>
        <dbReference type="ChEBI" id="CHEBI:30413"/>
    </ligand>
    <ligandPart>
        <name>Fe</name>
        <dbReference type="ChEBI" id="CHEBI:18248"/>
    </ligandPart>
</feature>
<comment type="similarity">
    <text evidence="2">Belongs to the cytochrome P450 family.</text>
</comment>
<evidence type="ECO:0000313" key="9">
    <source>
        <dbReference type="EMBL" id="KAF8720473.1"/>
    </source>
</evidence>
<keyword evidence="3 8" id="KW-0349">Heme</keyword>
<name>A0A835C408_9POAL</name>
<evidence type="ECO:0000256" key="1">
    <source>
        <dbReference type="ARBA" id="ARBA00001971"/>
    </source>
</evidence>
<evidence type="ECO:0000256" key="8">
    <source>
        <dbReference type="PIRSR" id="PIRSR602401-1"/>
    </source>
</evidence>
<dbReference type="InterPro" id="IPR017972">
    <property type="entry name" value="Cyt_P450_CS"/>
</dbReference>
<dbReference type="PROSITE" id="PS00086">
    <property type="entry name" value="CYTOCHROME_P450"/>
    <property type="match status" value="1"/>
</dbReference>
<keyword evidence="5" id="KW-0560">Oxidoreductase</keyword>
<dbReference type="Pfam" id="PF00067">
    <property type="entry name" value="p450"/>
    <property type="match status" value="1"/>
</dbReference>
<keyword evidence="7" id="KW-0503">Monooxygenase</keyword>
<evidence type="ECO:0000256" key="4">
    <source>
        <dbReference type="ARBA" id="ARBA00022723"/>
    </source>
</evidence>
<comment type="cofactor">
    <cofactor evidence="1 8">
        <name>heme</name>
        <dbReference type="ChEBI" id="CHEBI:30413"/>
    </cofactor>
</comment>
<dbReference type="CDD" id="cd11076">
    <property type="entry name" value="CYP78"/>
    <property type="match status" value="1"/>
</dbReference>
<evidence type="ECO:0000256" key="6">
    <source>
        <dbReference type="ARBA" id="ARBA00023004"/>
    </source>
</evidence>
<dbReference type="InterPro" id="IPR036396">
    <property type="entry name" value="Cyt_P450_sf"/>
</dbReference>
<proteinExistence type="inferred from homology"/>
<dbReference type="Gene3D" id="1.10.630.10">
    <property type="entry name" value="Cytochrome P450"/>
    <property type="match status" value="1"/>
</dbReference>
<dbReference type="GO" id="GO:0005506">
    <property type="term" value="F:iron ion binding"/>
    <property type="evidence" value="ECO:0007669"/>
    <property type="project" value="InterPro"/>
</dbReference>
<dbReference type="PRINTS" id="PR00463">
    <property type="entry name" value="EP450I"/>
</dbReference>
<dbReference type="PANTHER" id="PTHR47946:SF6">
    <property type="entry name" value="CYTOCHROME P450 78A7"/>
    <property type="match status" value="1"/>
</dbReference>
<dbReference type="PANTHER" id="PTHR47946">
    <property type="entry name" value="CYTOCHROME P450 78A7-RELATED"/>
    <property type="match status" value="1"/>
</dbReference>
<evidence type="ECO:0000256" key="7">
    <source>
        <dbReference type="ARBA" id="ARBA00023033"/>
    </source>
</evidence>
<keyword evidence="4 8" id="KW-0479">Metal-binding</keyword>
<dbReference type="GO" id="GO:0004497">
    <property type="term" value="F:monooxygenase activity"/>
    <property type="evidence" value="ECO:0007669"/>
    <property type="project" value="UniProtKB-KW"/>
</dbReference>
<evidence type="ECO:0000313" key="10">
    <source>
        <dbReference type="Proteomes" id="UP000636709"/>
    </source>
</evidence>
<dbReference type="InterPro" id="IPR002401">
    <property type="entry name" value="Cyt_P450_E_grp-I"/>
</dbReference>
<gene>
    <name evidence="9" type="ORF">HU200_023718</name>
</gene>
<evidence type="ECO:0000256" key="3">
    <source>
        <dbReference type="ARBA" id="ARBA00022617"/>
    </source>
</evidence>
<evidence type="ECO:0000256" key="2">
    <source>
        <dbReference type="ARBA" id="ARBA00010617"/>
    </source>
</evidence>
<dbReference type="GO" id="GO:0016705">
    <property type="term" value="F:oxidoreductase activity, acting on paired donors, with incorporation or reduction of molecular oxygen"/>
    <property type="evidence" value="ECO:0007669"/>
    <property type="project" value="InterPro"/>
</dbReference>
<keyword evidence="10" id="KW-1185">Reference proteome</keyword>